<dbReference type="Proteomes" id="UP000204198">
    <property type="component" value="Segment"/>
</dbReference>
<evidence type="ECO:0000256" key="1">
    <source>
        <dbReference type="SAM" id="Phobius"/>
    </source>
</evidence>
<evidence type="ECO:0000313" key="2">
    <source>
        <dbReference type="EMBL" id="AAW32894.1"/>
    </source>
</evidence>
<feature type="transmembrane region" description="Helical" evidence="1">
    <location>
        <begin position="7"/>
        <end position="29"/>
    </location>
</feature>
<dbReference type="OrthoDB" id="38986at10239"/>
<proteinExistence type="predicted"/>
<dbReference type="EMBL" id="AY792620">
    <property type="protein sequence ID" value="AAW32894.1"/>
    <property type="molecule type" value="Genomic_RNA"/>
</dbReference>
<keyword evidence="1" id="KW-1133">Transmembrane helix</keyword>
<keyword evidence="1" id="KW-0472">Membrane</keyword>
<dbReference type="GeneID" id="5076480"/>
<evidence type="ECO:0000313" key="3">
    <source>
        <dbReference type="Proteomes" id="UP000204198"/>
    </source>
</evidence>
<dbReference type="RefSeq" id="YP_224092.1">
    <property type="nucleotide sequence ID" value="NC_006944.1"/>
</dbReference>
<reference evidence="2 3" key="2">
    <citation type="journal article" date="2005" name="Phytopathology">
        <title>Characterization of a Novel Member of the Family Closteroviridae from Mentha spp.</title>
        <authorList>
            <person name="Tzanetakis I.E."/>
            <person name="Postman J.D."/>
            <person name="Martin R.R."/>
        </authorList>
    </citation>
    <scope>NUCLEOTIDE SEQUENCE [LARGE SCALE GENOMIC DNA]</scope>
    <source>
        <strain evidence="2">NCGR MEN 454.004</strain>
    </source>
</reference>
<name>Q5G7G5_9CLOS</name>
<dbReference type="KEGG" id="vg:5076480"/>
<organism evidence="2 3">
    <name type="scientific">Mint virus 1</name>
    <dbReference type="NCBI Taxonomy" id="300740"/>
    <lineage>
        <taxon>Viruses</taxon>
        <taxon>Riboviria</taxon>
        <taxon>Orthornavirae</taxon>
        <taxon>Kitrinoviricota</taxon>
        <taxon>Alsuviricetes</taxon>
        <taxon>Martellivirales</taxon>
        <taxon>Closteroviridae</taxon>
        <taxon>Closterovirus</taxon>
        <taxon>Closterovirus menthae</taxon>
    </lineage>
</organism>
<sequence length="66" mass="7490">MDCTLRAYFYLLLGWIIVCFSFTLGFVVYKLVRTCSNVYGDIIDTSVVGTSRRIDIENRGNSSARV</sequence>
<keyword evidence="1" id="KW-0812">Transmembrane</keyword>
<keyword evidence="3" id="KW-1185">Reference proteome</keyword>
<reference evidence="2 3" key="1">
    <citation type="journal article" date="2005" name="J. Virol. Methods">
        <title>The use of reverse transcriptase for efficient first- and second-strand cDNA synthesis from single- and double-stranded RNA templates.</title>
        <authorList>
            <person name="Tzanetakis I.E."/>
            <person name="Keller K.E."/>
            <person name="Martin R.R."/>
        </authorList>
    </citation>
    <scope>NUCLEOTIDE SEQUENCE [LARGE SCALE GENOMIC DNA]</scope>
    <source>
        <strain evidence="2">NCGR MEN 454.004</strain>
    </source>
</reference>
<protein>
    <submittedName>
        <fullName evidence="2">p7</fullName>
    </submittedName>
</protein>
<accession>Q5G7G5</accession>